<feature type="region of interest" description="Disordered" evidence="1">
    <location>
        <begin position="255"/>
        <end position="315"/>
    </location>
</feature>
<gene>
    <name evidence="2" type="ORF">BOTBODRAFT_172461</name>
</gene>
<feature type="compositionally biased region" description="Pro residues" evidence="1">
    <location>
        <begin position="577"/>
        <end position="589"/>
    </location>
</feature>
<feature type="compositionally biased region" description="Low complexity" evidence="1">
    <location>
        <begin position="112"/>
        <end position="125"/>
    </location>
</feature>
<keyword evidence="3" id="KW-1185">Reference proteome</keyword>
<feature type="compositionally biased region" description="Low complexity" evidence="1">
    <location>
        <begin position="645"/>
        <end position="675"/>
    </location>
</feature>
<feature type="compositionally biased region" description="Low complexity" evidence="1">
    <location>
        <begin position="137"/>
        <end position="150"/>
    </location>
</feature>
<proteinExistence type="predicted"/>
<reference evidence="3" key="1">
    <citation type="journal article" date="2014" name="Proc. Natl. Acad. Sci. U.S.A.">
        <title>Extensive sampling of basidiomycete genomes demonstrates inadequacy of the white-rot/brown-rot paradigm for wood decay fungi.</title>
        <authorList>
            <person name="Riley R."/>
            <person name="Salamov A.A."/>
            <person name="Brown D.W."/>
            <person name="Nagy L.G."/>
            <person name="Floudas D."/>
            <person name="Held B.W."/>
            <person name="Levasseur A."/>
            <person name="Lombard V."/>
            <person name="Morin E."/>
            <person name="Otillar R."/>
            <person name="Lindquist E.A."/>
            <person name="Sun H."/>
            <person name="LaButti K.M."/>
            <person name="Schmutz J."/>
            <person name="Jabbour D."/>
            <person name="Luo H."/>
            <person name="Baker S.E."/>
            <person name="Pisabarro A.G."/>
            <person name="Walton J.D."/>
            <person name="Blanchette R.A."/>
            <person name="Henrissat B."/>
            <person name="Martin F."/>
            <person name="Cullen D."/>
            <person name="Hibbett D.S."/>
            <person name="Grigoriev I.V."/>
        </authorList>
    </citation>
    <scope>NUCLEOTIDE SEQUENCE [LARGE SCALE GENOMIC DNA]</scope>
    <source>
        <strain evidence="3">FD-172 SS1</strain>
    </source>
</reference>
<evidence type="ECO:0000313" key="2">
    <source>
        <dbReference type="EMBL" id="KDQ17417.1"/>
    </source>
</evidence>
<name>A0A067MZV9_BOTB1</name>
<evidence type="ECO:0000256" key="1">
    <source>
        <dbReference type="SAM" id="MobiDB-lite"/>
    </source>
</evidence>
<feature type="compositionally biased region" description="Polar residues" evidence="1">
    <location>
        <begin position="285"/>
        <end position="311"/>
    </location>
</feature>
<protein>
    <submittedName>
        <fullName evidence="2">Uncharacterized protein</fullName>
    </submittedName>
</protein>
<feature type="region of interest" description="Disordered" evidence="1">
    <location>
        <begin position="47"/>
        <end position="195"/>
    </location>
</feature>
<accession>A0A067MZV9</accession>
<feature type="region of interest" description="Disordered" evidence="1">
    <location>
        <begin position="475"/>
        <end position="675"/>
    </location>
</feature>
<sequence>MAKRDSSLLLRRSVFDVAKELGLADPGVNRWLYSGEEIPEEAVEEVTPAAEALDVATEIPTPVLTSSQGSRTSLSTSAASTSNAPSVSRTPPRPAQRSFDFSPAVTPTPRESTSNASDTSSRASSGKLKKSKPPQISTSVPPVTRTVVFTNDEHPNVKGKVANAEKPTASESGFSSFGLRKKQSRRGSTVNAEDIPKKRSMFSSFGFRKAHAPPGPSTVEVIKVIDDVEEPKEINVPFHTLPPLDAALSLLSPVPLPPSPKSPRTSTAFRNVNPPKTPPRRSVTSDHTTTSQSTVPSLSITANDTSPPSTMRSSFLSASSGRASWMRPSSSMEDNDTAWEDVDSREDHRHFSASVVKITGDDPPPSPLPDDPFGRAPVTVIPKNNNRALSPIPAGLTRKTSGSLRVGRTGSYKRTHIRRGSNSVAASPLASPSAIKIAKMGSSPNRKSEFNSARKTRRSALLYPVDVYSTYGIPVSPVRTSSLPSTHRASSSADTFTQREGAISPPADGATSPPPGARGRVSPFPAKPIKRMSRSPTPQNFLSPPEPTSPPQSGSSSRRTSLNTQRFSDMPSVLASRPPPPNIPLPQPPLSGAWEGHQSPPRNVSFGRAGSPPLPQRTASPLPPSPPRSILKTREQDSMASLLMPSPVNPSWSGSSSPSTQSSLSPSSSVSRGKSPAVASFTSGIVFQGAGGSSMPLSPPREMRQARTPPPPPPVPLPALPVPSDLNSRARTRSGSAMGSGLLAPNAGLAHRSSSQYLFLPKGTPGNPHVRGRVAEVASAFEEEQRRSMASVYTCDTMLTEDGGALETKGPVGIEAREKLVNRVRGMNGGGNRYMGSYL</sequence>
<feature type="region of interest" description="Disordered" evidence="1">
    <location>
        <begin position="380"/>
        <end position="406"/>
    </location>
</feature>
<dbReference type="InParanoid" id="A0A067MZV9"/>
<dbReference type="Proteomes" id="UP000027195">
    <property type="component" value="Unassembled WGS sequence"/>
</dbReference>
<dbReference type="AlphaFoldDB" id="A0A067MZV9"/>
<evidence type="ECO:0000313" key="3">
    <source>
        <dbReference type="Proteomes" id="UP000027195"/>
    </source>
</evidence>
<feature type="region of interest" description="Disordered" evidence="1">
    <location>
        <begin position="690"/>
        <end position="715"/>
    </location>
</feature>
<feature type="compositionally biased region" description="Polar residues" evidence="1">
    <location>
        <begin position="478"/>
        <end position="498"/>
    </location>
</feature>
<feature type="compositionally biased region" description="Polar residues" evidence="1">
    <location>
        <begin position="551"/>
        <end position="567"/>
    </location>
</feature>
<dbReference type="HOGENOM" id="CLU_338884_0_0_1"/>
<dbReference type="EMBL" id="KL198024">
    <property type="protein sequence ID" value="KDQ17417.1"/>
    <property type="molecule type" value="Genomic_DNA"/>
</dbReference>
<feature type="compositionally biased region" description="Low complexity" evidence="1">
    <location>
        <begin position="65"/>
        <end position="88"/>
    </location>
</feature>
<organism evidence="2 3">
    <name type="scientific">Botryobasidium botryosum (strain FD-172 SS1)</name>
    <dbReference type="NCBI Taxonomy" id="930990"/>
    <lineage>
        <taxon>Eukaryota</taxon>
        <taxon>Fungi</taxon>
        <taxon>Dikarya</taxon>
        <taxon>Basidiomycota</taxon>
        <taxon>Agaricomycotina</taxon>
        <taxon>Agaricomycetes</taxon>
        <taxon>Cantharellales</taxon>
        <taxon>Botryobasidiaceae</taxon>
        <taxon>Botryobasidium</taxon>
    </lineage>
</organism>